<reference evidence="2" key="1">
    <citation type="submission" date="2013-11" db="EMBL/GenBank/DDBJ databases">
        <title>Comparative genomics of Ignicoccus.</title>
        <authorList>
            <person name="Podar M."/>
        </authorList>
    </citation>
    <scope>NUCLEOTIDE SEQUENCE</scope>
    <source>
        <strain evidence="2">DSM 13166</strain>
    </source>
</reference>
<dbReference type="Pfam" id="PF03091">
    <property type="entry name" value="CutA1"/>
    <property type="match status" value="1"/>
</dbReference>
<protein>
    <submittedName>
        <fullName evidence="2">Divalent ion tolerance protein CutA</fullName>
    </submittedName>
</protein>
<dbReference type="PANTHER" id="PTHR23419:SF8">
    <property type="entry name" value="FI09726P"/>
    <property type="match status" value="1"/>
</dbReference>
<comment type="similarity">
    <text evidence="1">Belongs to the CutA family.</text>
</comment>
<evidence type="ECO:0000313" key="3">
    <source>
        <dbReference type="Proteomes" id="UP001063698"/>
    </source>
</evidence>
<dbReference type="Gene3D" id="3.30.70.120">
    <property type="match status" value="1"/>
</dbReference>
<evidence type="ECO:0000256" key="1">
    <source>
        <dbReference type="ARBA" id="ARBA00010169"/>
    </source>
</evidence>
<accession>A0A977PJW3</accession>
<proteinExistence type="inferred from homology"/>
<dbReference type="KEGG" id="ipc:IPA_02325"/>
<dbReference type="InterPro" id="IPR015867">
    <property type="entry name" value="N-reg_PII/ATP_PRibTrfase_C"/>
</dbReference>
<sequence>MLYVIFSTFPDEESAEKVAKEAIAKRLAACIWIVPGIKSYYIWKNEMQEDKEVLLVAKVPEEKVDELTEFVRKNHPYEVPEIIGVKADRVLPEYLKWAKEVCQGEG</sequence>
<dbReference type="EMBL" id="CP006868">
    <property type="protein sequence ID" value="UXD21288.1"/>
    <property type="molecule type" value="Genomic_DNA"/>
</dbReference>
<dbReference type="InterPro" id="IPR011322">
    <property type="entry name" value="N-reg_PII-like_a/b"/>
</dbReference>
<evidence type="ECO:0000313" key="2">
    <source>
        <dbReference type="EMBL" id="UXD21288.1"/>
    </source>
</evidence>
<dbReference type="GO" id="GO:0010038">
    <property type="term" value="P:response to metal ion"/>
    <property type="evidence" value="ECO:0007669"/>
    <property type="project" value="InterPro"/>
</dbReference>
<dbReference type="SUPFAM" id="SSF54913">
    <property type="entry name" value="GlnB-like"/>
    <property type="match status" value="1"/>
</dbReference>
<gene>
    <name evidence="2" type="ORF">IPA_02325</name>
</gene>
<keyword evidence="3" id="KW-1185">Reference proteome</keyword>
<organism evidence="2 3">
    <name type="scientific">Ignicoccus pacificus DSM 13166</name>
    <dbReference type="NCBI Taxonomy" id="940294"/>
    <lineage>
        <taxon>Archaea</taxon>
        <taxon>Thermoproteota</taxon>
        <taxon>Thermoprotei</taxon>
        <taxon>Desulfurococcales</taxon>
        <taxon>Desulfurococcaceae</taxon>
        <taxon>Ignicoccus</taxon>
    </lineage>
</organism>
<dbReference type="InterPro" id="IPR004323">
    <property type="entry name" value="Ion_tolerance_CutA"/>
</dbReference>
<dbReference type="Proteomes" id="UP001063698">
    <property type="component" value="Chromosome"/>
</dbReference>
<dbReference type="PANTHER" id="PTHR23419">
    <property type="entry name" value="DIVALENT CATION TOLERANCE CUTA-RELATED"/>
    <property type="match status" value="1"/>
</dbReference>
<dbReference type="GO" id="GO:0005507">
    <property type="term" value="F:copper ion binding"/>
    <property type="evidence" value="ECO:0007669"/>
    <property type="project" value="TreeGrafter"/>
</dbReference>
<dbReference type="AlphaFoldDB" id="A0A977PJW3"/>
<name>A0A977PJW3_9CREN</name>